<keyword evidence="7" id="KW-1185">Reference proteome</keyword>
<dbReference type="eggNOG" id="COG1024">
    <property type="taxonomic scope" value="Bacteria"/>
</dbReference>
<accession>A0A099J4W8</accession>
<reference evidence="5 7" key="1">
    <citation type="submission" date="2014-08" db="EMBL/GenBank/DDBJ databases">
        <authorList>
            <person name="Sisinthy S."/>
        </authorList>
    </citation>
    <scope>NUCLEOTIDE SEQUENCE [LARGE SCALE GENOMIC DNA]</scope>
    <source>
        <strain evidence="5 7">RuG17</strain>
    </source>
</reference>
<keyword evidence="3 6" id="KW-0456">Lyase</keyword>
<dbReference type="PANTHER" id="PTHR11941:SF169">
    <property type="entry name" value="(7AS)-7A-METHYL-1,5-DIOXO-2,3,5,6,7,7A-HEXAHYDRO-1H-INDENE-CARBOXYL-COA HYDROLASE"/>
    <property type="match status" value="1"/>
</dbReference>
<comment type="similarity">
    <text evidence="1 4">Belongs to the enoyl-CoA hydratase/isomerase family.</text>
</comment>
<dbReference type="EMBL" id="JPXF01000043">
    <property type="protein sequence ID" value="KGJ73454.1"/>
    <property type="molecule type" value="Genomic_DNA"/>
</dbReference>
<dbReference type="EC" id="4.2.1.149" evidence="6"/>
<dbReference type="InterPro" id="IPR029045">
    <property type="entry name" value="ClpP/crotonase-like_dom_sf"/>
</dbReference>
<dbReference type="Gene3D" id="1.10.12.10">
    <property type="entry name" value="Lyase 2-enoyl-coa Hydratase, Chain A, domain 2"/>
    <property type="match status" value="1"/>
</dbReference>
<dbReference type="GO" id="GO:0016829">
    <property type="term" value="F:lyase activity"/>
    <property type="evidence" value="ECO:0007669"/>
    <property type="project" value="UniProtKB-KW"/>
</dbReference>
<evidence type="ECO:0000256" key="2">
    <source>
        <dbReference type="ARBA" id="ARBA00023098"/>
    </source>
</evidence>
<evidence type="ECO:0000313" key="7">
    <source>
        <dbReference type="Proteomes" id="UP000029864"/>
    </source>
</evidence>
<dbReference type="PROSITE" id="PS00166">
    <property type="entry name" value="ENOYL_COA_HYDRATASE"/>
    <property type="match status" value="1"/>
</dbReference>
<evidence type="ECO:0000256" key="1">
    <source>
        <dbReference type="ARBA" id="ARBA00005254"/>
    </source>
</evidence>
<dbReference type="Proteomes" id="UP000561726">
    <property type="component" value="Unassembled WGS sequence"/>
</dbReference>
<dbReference type="Proteomes" id="UP000029864">
    <property type="component" value="Unassembled WGS sequence"/>
</dbReference>
<dbReference type="NCBIfam" id="NF006100">
    <property type="entry name" value="PRK08252.1"/>
    <property type="match status" value="1"/>
</dbReference>
<proteinExistence type="inferred from homology"/>
<keyword evidence="2" id="KW-0443">Lipid metabolism</keyword>
<evidence type="ECO:0000313" key="8">
    <source>
        <dbReference type="Proteomes" id="UP000561726"/>
    </source>
</evidence>
<dbReference type="GO" id="GO:0006635">
    <property type="term" value="P:fatty acid beta-oxidation"/>
    <property type="evidence" value="ECO:0007669"/>
    <property type="project" value="TreeGrafter"/>
</dbReference>
<evidence type="ECO:0000256" key="3">
    <source>
        <dbReference type="ARBA" id="ARBA00023239"/>
    </source>
</evidence>
<dbReference type="EMBL" id="JACHBQ010000001">
    <property type="protein sequence ID" value="MBB5641031.1"/>
    <property type="molecule type" value="Genomic_DNA"/>
</dbReference>
<dbReference type="Pfam" id="PF00378">
    <property type="entry name" value="ECH_1"/>
    <property type="match status" value="1"/>
</dbReference>
<organism evidence="5 7">
    <name type="scientific">Cryobacterium roopkundense</name>
    <dbReference type="NCBI Taxonomy" id="1001240"/>
    <lineage>
        <taxon>Bacteria</taxon>
        <taxon>Bacillati</taxon>
        <taxon>Actinomycetota</taxon>
        <taxon>Actinomycetes</taxon>
        <taxon>Micrococcales</taxon>
        <taxon>Microbacteriaceae</taxon>
        <taxon>Cryobacterium</taxon>
    </lineage>
</organism>
<dbReference type="Gene3D" id="3.90.226.10">
    <property type="entry name" value="2-enoyl-CoA Hydratase, Chain A, domain 1"/>
    <property type="match status" value="1"/>
</dbReference>
<evidence type="ECO:0000313" key="5">
    <source>
        <dbReference type="EMBL" id="KGJ73454.1"/>
    </source>
</evidence>
<dbReference type="AlphaFoldDB" id="A0A099J4W8"/>
<gene>
    <name evidence="6" type="ORF">BJ997_001579</name>
    <name evidence="5" type="ORF">GY21_11110</name>
</gene>
<dbReference type="InterPro" id="IPR018376">
    <property type="entry name" value="Enoyl-CoA_hyd/isom_CS"/>
</dbReference>
<dbReference type="STRING" id="1001240.GY21_11110"/>
<dbReference type="OrthoDB" id="8452484at2"/>
<comment type="caution">
    <text evidence="5">The sequence shown here is derived from an EMBL/GenBank/DDBJ whole genome shotgun (WGS) entry which is preliminary data.</text>
</comment>
<dbReference type="InterPro" id="IPR001753">
    <property type="entry name" value="Enoyl-CoA_hydra/iso"/>
</dbReference>
<reference evidence="6 8" key="2">
    <citation type="submission" date="2020-08" db="EMBL/GenBank/DDBJ databases">
        <title>Sequencing the genomes of 1000 actinobacteria strains.</title>
        <authorList>
            <person name="Klenk H.-P."/>
        </authorList>
    </citation>
    <scope>NUCLEOTIDE SEQUENCE [LARGE SCALE GENOMIC DNA]</scope>
    <source>
        <strain evidence="6 8">DSM 21065</strain>
    </source>
</reference>
<dbReference type="RefSeq" id="WP_035836799.1">
    <property type="nucleotide sequence ID" value="NZ_JACHBQ010000001.1"/>
</dbReference>
<evidence type="ECO:0000256" key="4">
    <source>
        <dbReference type="RuleBase" id="RU003707"/>
    </source>
</evidence>
<dbReference type="PANTHER" id="PTHR11941">
    <property type="entry name" value="ENOYL-COA HYDRATASE-RELATED"/>
    <property type="match status" value="1"/>
</dbReference>
<evidence type="ECO:0000313" key="6">
    <source>
        <dbReference type="EMBL" id="MBB5641031.1"/>
    </source>
</evidence>
<name>A0A099J4W8_9MICO</name>
<sequence>MNAVITERRGSVLIVTLNRPQVLNAVNPEVARELGEALQRLDETPELRVGIITGAGRAFCAGLDMKAVVAGESISATRHPEWGFAGLTSRTVTKPLIAAVNGDAVGGGLEIALACDVILASNMARFGLPEVSRGLLAAGGGVYRLAQQLPEKVAMELLLTGRLADASEMHGRGLVHAVVAPGDVLPAALAMAERIASNAPLAVQATKRLARSARVLEPTHANAVALADEEAATIFETVDAREGIAAFVEGRPPVFWGS</sequence>
<protein>
    <submittedName>
        <fullName evidence="6">Crotonobetainyl-CoA hydratase</fullName>
        <ecNumber evidence="6">4.2.1.149</ecNumber>
    </submittedName>
</protein>
<dbReference type="SUPFAM" id="SSF52096">
    <property type="entry name" value="ClpP/crotonase"/>
    <property type="match status" value="1"/>
</dbReference>
<dbReference type="InterPro" id="IPR014748">
    <property type="entry name" value="Enoyl-CoA_hydra_C"/>
</dbReference>
<dbReference type="CDD" id="cd06558">
    <property type="entry name" value="crotonase-like"/>
    <property type="match status" value="1"/>
</dbReference>